<evidence type="ECO:0000256" key="11">
    <source>
        <dbReference type="RuleBase" id="RU363075"/>
    </source>
</evidence>
<dbReference type="AlphaFoldDB" id="A0A2G5BF87"/>
<dbReference type="PANTHER" id="PTHR22760:SF3">
    <property type="entry name" value="GPI MANNOSYLTRANSFERASE 4"/>
    <property type="match status" value="1"/>
</dbReference>
<dbReference type="STRING" id="763665.A0A2G5BF87"/>
<feature type="transmembrane region" description="Helical" evidence="11">
    <location>
        <begin position="20"/>
        <end position="40"/>
    </location>
</feature>
<accession>A0A2G5BF87</accession>
<comment type="subcellular location">
    <subcellularLocation>
        <location evidence="1 11">Endoplasmic reticulum membrane</location>
        <topology evidence="1 11">Multi-pass membrane protein</topology>
    </subcellularLocation>
</comment>
<keyword evidence="8 11" id="KW-1133">Transmembrane helix</keyword>
<proteinExistence type="inferred from homology"/>
<evidence type="ECO:0000256" key="10">
    <source>
        <dbReference type="ARBA" id="ARBA00038466"/>
    </source>
</evidence>
<evidence type="ECO:0000256" key="7">
    <source>
        <dbReference type="ARBA" id="ARBA00022824"/>
    </source>
</evidence>
<feature type="transmembrane region" description="Helical" evidence="11">
    <location>
        <begin position="302"/>
        <end position="318"/>
    </location>
</feature>
<evidence type="ECO:0000313" key="13">
    <source>
        <dbReference type="Proteomes" id="UP000242474"/>
    </source>
</evidence>
<comment type="similarity">
    <text evidence="10">Belongs to the glycosyltransferase 22 family. PIGZ subfamily.</text>
</comment>
<comment type="pathway">
    <text evidence="2">Glycolipid biosynthesis; glycosylphosphatidylinositol-anchor biosynthesis.</text>
</comment>
<feature type="transmembrane region" description="Helical" evidence="11">
    <location>
        <begin position="274"/>
        <end position="296"/>
    </location>
</feature>
<keyword evidence="9 11" id="KW-0472">Membrane</keyword>
<evidence type="ECO:0000256" key="4">
    <source>
        <dbReference type="ARBA" id="ARBA00022676"/>
    </source>
</evidence>
<protein>
    <recommendedName>
        <fullName evidence="11">Mannosyltransferase</fullName>
        <ecNumber evidence="11">2.4.1.-</ecNumber>
    </recommendedName>
</protein>
<dbReference type="InterPro" id="IPR005599">
    <property type="entry name" value="GPI_mannosylTrfase"/>
</dbReference>
<dbReference type="GO" id="GO:0006506">
    <property type="term" value="P:GPI anchor biosynthetic process"/>
    <property type="evidence" value="ECO:0007669"/>
    <property type="project" value="UniProtKB-KW"/>
</dbReference>
<evidence type="ECO:0000256" key="3">
    <source>
        <dbReference type="ARBA" id="ARBA00022502"/>
    </source>
</evidence>
<feature type="transmembrane region" description="Helical" evidence="11">
    <location>
        <begin position="168"/>
        <end position="190"/>
    </location>
</feature>
<dbReference type="EC" id="2.4.1.-" evidence="11"/>
<feature type="transmembrane region" description="Helical" evidence="11">
    <location>
        <begin position="325"/>
        <end position="343"/>
    </location>
</feature>
<organism evidence="12 13">
    <name type="scientific">Coemansia reversa (strain ATCC 12441 / NRRL 1564)</name>
    <dbReference type="NCBI Taxonomy" id="763665"/>
    <lineage>
        <taxon>Eukaryota</taxon>
        <taxon>Fungi</taxon>
        <taxon>Fungi incertae sedis</taxon>
        <taxon>Zoopagomycota</taxon>
        <taxon>Kickxellomycotina</taxon>
        <taxon>Kickxellomycetes</taxon>
        <taxon>Kickxellales</taxon>
        <taxon>Kickxellaceae</taxon>
        <taxon>Coemansia</taxon>
    </lineage>
</organism>
<dbReference type="GO" id="GO:0005789">
    <property type="term" value="C:endoplasmic reticulum membrane"/>
    <property type="evidence" value="ECO:0007669"/>
    <property type="project" value="UniProtKB-SubCell"/>
</dbReference>
<keyword evidence="4 11" id="KW-0328">Glycosyltransferase</keyword>
<keyword evidence="6 11" id="KW-0812">Transmembrane</keyword>
<keyword evidence="3" id="KW-0337">GPI-anchor biosynthesis</keyword>
<name>A0A2G5BF87_COERN</name>
<dbReference type="GO" id="GO:0000026">
    <property type="term" value="F:alpha-1,2-mannosyltransferase activity"/>
    <property type="evidence" value="ECO:0007669"/>
    <property type="project" value="TreeGrafter"/>
</dbReference>
<evidence type="ECO:0000256" key="1">
    <source>
        <dbReference type="ARBA" id="ARBA00004477"/>
    </source>
</evidence>
<sequence>MFMIKVLQQIFGKLELSPWIFLYTCRIFSAMLSFVVDICVYKTVRRLHPGAAMRPTMILLASSYSLVVFHTHTFANSFASVLLAVCLNMLSVIESRVQSSVSRKAAGNHLLKWPCVGLGSALALGTFVHISFPMFSLPLGIVCVVLLYRMRQRAQTIQSSTMVSIATAANSGVFWFAFSGLATALIIVIVDSLYYRSLHLSFTNGRLHLSGTMTFAPLNNILYNTDRTNLAVHGIHPWYNHILLSMPVLFGPLYFLAIAKAGMFISLSNSRTNASYTSVTAAISIITGLAMLSMAPHQEPRFLLPVLPAIMVCTWRWHSIFLRRLWHFWVLFNLILAIAYGVIHQAGVIPTLDFLKRTSVLPTVHCTNASLTLDVTCMDTNVALENSLYDTNVAHIRTTVFFFSTFMPPRHMLSQPVDRDALQARVELHDLISMEDYQVRNQIRNSVLVNCTLAQQTDPDALLLKKLTSGTYESCRTLFVMPASIDWQRVVSLDTIDYSLMPIFSNGPHVNFDHIADVIRHPLQRARLNVYLLCTN</sequence>
<evidence type="ECO:0000313" key="12">
    <source>
        <dbReference type="EMBL" id="PIA17675.1"/>
    </source>
</evidence>
<evidence type="ECO:0000256" key="2">
    <source>
        <dbReference type="ARBA" id="ARBA00004687"/>
    </source>
</evidence>
<keyword evidence="13" id="KW-1185">Reference proteome</keyword>
<feature type="transmembrane region" description="Helical" evidence="11">
    <location>
        <begin position="52"/>
        <end position="69"/>
    </location>
</feature>
<feature type="transmembrane region" description="Helical" evidence="11">
    <location>
        <begin position="75"/>
        <end position="93"/>
    </location>
</feature>
<evidence type="ECO:0000256" key="6">
    <source>
        <dbReference type="ARBA" id="ARBA00022692"/>
    </source>
</evidence>
<evidence type="ECO:0000256" key="5">
    <source>
        <dbReference type="ARBA" id="ARBA00022679"/>
    </source>
</evidence>
<evidence type="ECO:0000256" key="8">
    <source>
        <dbReference type="ARBA" id="ARBA00022989"/>
    </source>
</evidence>
<dbReference type="PANTHER" id="PTHR22760">
    <property type="entry name" value="GLYCOSYLTRANSFERASE"/>
    <property type="match status" value="1"/>
</dbReference>
<feature type="transmembrane region" description="Helical" evidence="11">
    <location>
        <begin position="238"/>
        <end position="262"/>
    </location>
</feature>
<evidence type="ECO:0000256" key="9">
    <source>
        <dbReference type="ARBA" id="ARBA00023136"/>
    </source>
</evidence>
<keyword evidence="5" id="KW-0808">Transferase</keyword>
<keyword evidence="7 11" id="KW-0256">Endoplasmic reticulum</keyword>
<dbReference type="EMBL" id="KZ303493">
    <property type="protein sequence ID" value="PIA17675.1"/>
    <property type="molecule type" value="Genomic_DNA"/>
</dbReference>
<dbReference type="Proteomes" id="UP000242474">
    <property type="component" value="Unassembled WGS sequence"/>
</dbReference>
<dbReference type="OrthoDB" id="10066429at2759"/>
<dbReference type="Pfam" id="PF03901">
    <property type="entry name" value="Glyco_transf_22"/>
    <property type="match status" value="1"/>
</dbReference>
<reference evidence="12 13" key="1">
    <citation type="journal article" date="2015" name="Genome Biol. Evol.">
        <title>Phylogenomic analyses indicate that early fungi evolved digesting cell walls of algal ancestors of land plants.</title>
        <authorList>
            <person name="Chang Y."/>
            <person name="Wang S."/>
            <person name="Sekimoto S."/>
            <person name="Aerts A.L."/>
            <person name="Choi C."/>
            <person name="Clum A."/>
            <person name="LaButti K.M."/>
            <person name="Lindquist E.A."/>
            <person name="Yee Ngan C."/>
            <person name="Ohm R.A."/>
            <person name="Salamov A.A."/>
            <person name="Grigoriev I.V."/>
            <person name="Spatafora J.W."/>
            <person name="Berbee M.L."/>
        </authorList>
    </citation>
    <scope>NUCLEOTIDE SEQUENCE [LARGE SCALE GENOMIC DNA]</scope>
    <source>
        <strain evidence="12 13">NRRL 1564</strain>
    </source>
</reference>
<feature type="transmembrane region" description="Helical" evidence="11">
    <location>
        <begin position="130"/>
        <end position="148"/>
    </location>
</feature>
<gene>
    <name evidence="12" type="ORF">COEREDRAFT_96592</name>
</gene>